<proteinExistence type="predicted"/>
<sequence length="266" mass="30544">MTLTILGTGNAVTTECYNTCFVLHESNQYFLVDGGGGSQILHQLKHAGIDWKKIKTIFVTHKHLDHITGIIWMIRMICQSMKQGEYEGEAVIYAHDEVTTLLQDFSEKLLQKKDTEFIGKRLHLIPVTDGESKEILNKKVTFFDIQSTKTKQFGFCMELGNGEKLTCCGDEPYHPCEEKYAKNSTWLLHEAFCMSSQAEIFHPYEKHHSTVKDACELAEKLHVKNLLLYHTEDKNIAHRKELYGSEGRNYFYGNLLIPDDLESFSI</sequence>
<evidence type="ECO:0000313" key="1">
    <source>
        <dbReference type="EMBL" id="MEQ2412647.1"/>
    </source>
</evidence>
<dbReference type="PANTHER" id="PTHR46018">
    <property type="entry name" value="ZINC PHOSPHODIESTERASE ELAC PROTEIN 1"/>
    <property type="match status" value="1"/>
</dbReference>
<protein>
    <submittedName>
        <fullName evidence="1">MBL fold metallo-hydrolase</fullName>
    </submittedName>
</protein>
<reference evidence="1 2" key="1">
    <citation type="submission" date="2024-04" db="EMBL/GenBank/DDBJ databases">
        <title>Human intestinal bacterial collection.</title>
        <authorList>
            <person name="Pauvert C."/>
            <person name="Hitch T.C.A."/>
            <person name="Clavel T."/>
        </authorList>
    </citation>
    <scope>NUCLEOTIDE SEQUENCE [LARGE SCALE GENOMIC DNA]</scope>
    <source>
        <strain evidence="1 2">CLA-AA-H161</strain>
    </source>
</reference>
<dbReference type="PANTHER" id="PTHR46018:SF7">
    <property type="entry name" value="RIBONUCLEASE Z"/>
    <property type="match status" value="1"/>
</dbReference>
<dbReference type="EMBL" id="JBBNFW010000138">
    <property type="protein sequence ID" value="MEQ2412647.1"/>
    <property type="molecule type" value="Genomic_DNA"/>
</dbReference>
<keyword evidence="2" id="KW-1185">Reference proteome</keyword>
<dbReference type="RefSeq" id="WP_349082988.1">
    <property type="nucleotide sequence ID" value="NZ_JBBNFW010000138.1"/>
</dbReference>
<dbReference type="Gene3D" id="3.60.15.10">
    <property type="entry name" value="Ribonuclease Z/Hydroxyacylglutathione hydrolase-like"/>
    <property type="match status" value="1"/>
</dbReference>
<dbReference type="SUPFAM" id="SSF56281">
    <property type="entry name" value="Metallo-hydrolase/oxidoreductase"/>
    <property type="match status" value="1"/>
</dbReference>
<organism evidence="1 2">
    <name type="scientific">Blautia acetigignens</name>
    <dbReference type="NCBI Taxonomy" id="2981783"/>
    <lineage>
        <taxon>Bacteria</taxon>
        <taxon>Bacillati</taxon>
        <taxon>Bacillota</taxon>
        <taxon>Clostridia</taxon>
        <taxon>Lachnospirales</taxon>
        <taxon>Lachnospiraceae</taxon>
        <taxon>Blautia</taxon>
    </lineage>
</organism>
<name>A0ABV1CJU6_9FIRM</name>
<dbReference type="InterPro" id="IPR036866">
    <property type="entry name" value="RibonucZ/Hydroxyglut_hydro"/>
</dbReference>
<comment type="caution">
    <text evidence="1">The sequence shown here is derived from an EMBL/GenBank/DDBJ whole genome shotgun (WGS) entry which is preliminary data.</text>
</comment>
<evidence type="ECO:0000313" key="2">
    <source>
        <dbReference type="Proteomes" id="UP001470752"/>
    </source>
</evidence>
<accession>A0ABV1CJU6</accession>
<dbReference type="Proteomes" id="UP001470752">
    <property type="component" value="Unassembled WGS sequence"/>
</dbReference>
<gene>
    <name evidence="1" type="ORF">AAAX94_06380</name>
</gene>
<dbReference type="Pfam" id="PF23023">
    <property type="entry name" value="Anti-Pycsar_Apyc1"/>
    <property type="match status" value="1"/>
</dbReference>